<evidence type="ECO:0000313" key="2">
    <source>
        <dbReference type="EMBL" id="CAB4634567.1"/>
    </source>
</evidence>
<proteinExistence type="predicted"/>
<organism evidence="2">
    <name type="scientific">freshwater metagenome</name>
    <dbReference type="NCBI Taxonomy" id="449393"/>
    <lineage>
        <taxon>unclassified sequences</taxon>
        <taxon>metagenomes</taxon>
        <taxon>ecological metagenomes</taxon>
    </lineage>
</organism>
<dbReference type="EMBL" id="CAEZVQ010000054">
    <property type="protein sequence ID" value="CAB4634567.1"/>
    <property type="molecule type" value="Genomic_DNA"/>
</dbReference>
<gene>
    <name evidence="2" type="ORF">UFOPK2086_00553</name>
</gene>
<accession>A0A6J6JBT7</accession>
<sequence>MTSGQIANAATLILDNIGQSPTVEDKVLPLIRSYGEKGDVSSGRVFVERINDKVRRTSKNRTKIELIKSTVEGAIQRDWAALPEQQRVSYNEFLTNTYKNLREADRKQLSELYWGAAFELAQSFEQAKTIYSKIVNIQNEPVRRQARIRWAACVQNMGQHVQKENTAKFNDWRISLKKLPIIPVLDPSAVRISREPVGKTSGQREEFTWNVLKGGTRVQVIVAEDDGMVSALIDMATLQPTQAWPGVNTSTTADGDLEISMAGWTIILSKDKERITHTDEFGTSVEEQMLLSPTNPLITSEIPVVTTGKPKSKNSSPSRVTAPAQTQTQTAGDLRKELGLSAGDFDRLCMQSGVRKKGANSRISADEAEKLRDRHQRNLDRDSNQKDDD</sequence>
<feature type="compositionally biased region" description="Basic and acidic residues" evidence="1">
    <location>
        <begin position="364"/>
        <end position="389"/>
    </location>
</feature>
<dbReference type="AlphaFoldDB" id="A0A6J6JBT7"/>
<reference evidence="2" key="1">
    <citation type="submission" date="2020-05" db="EMBL/GenBank/DDBJ databases">
        <authorList>
            <person name="Chiriac C."/>
            <person name="Salcher M."/>
            <person name="Ghai R."/>
            <person name="Kavagutti S V."/>
        </authorList>
    </citation>
    <scope>NUCLEOTIDE SEQUENCE</scope>
</reference>
<feature type="region of interest" description="Disordered" evidence="1">
    <location>
        <begin position="301"/>
        <end position="332"/>
    </location>
</feature>
<name>A0A6J6JBT7_9ZZZZ</name>
<feature type="compositionally biased region" description="Low complexity" evidence="1">
    <location>
        <begin position="321"/>
        <end position="331"/>
    </location>
</feature>
<protein>
    <submittedName>
        <fullName evidence="2">Unannotated protein</fullName>
    </submittedName>
</protein>
<feature type="region of interest" description="Disordered" evidence="1">
    <location>
        <begin position="352"/>
        <end position="389"/>
    </location>
</feature>
<evidence type="ECO:0000256" key="1">
    <source>
        <dbReference type="SAM" id="MobiDB-lite"/>
    </source>
</evidence>